<keyword evidence="6" id="KW-0560">Oxidoreductase</keyword>
<dbReference type="OrthoDB" id="1095575at2"/>
<dbReference type="InterPro" id="IPR013766">
    <property type="entry name" value="Thioredoxin_domain"/>
</dbReference>
<keyword evidence="6" id="KW-0575">Peroxidase</keyword>
<dbReference type="CDD" id="cd02966">
    <property type="entry name" value="TlpA_like_family"/>
    <property type="match status" value="1"/>
</dbReference>
<comment type="caution">
    <text evidence="6">The sequence shown here is derived from an EMBL/GenBank/DDBJ whole genome shotgun (WGS) entry which is preliminary data.</text>
</comment>
<dbReference type="InterPro" id="IPR036249">
    <property type="entry name" value="Thioredoxin-like_sf"/>
</dbReference>
<dbReference type="PROSITE" id="PS51352">
    <property type="entry name" value="THIOREDOXIN_2"/>
    <property type="match status" value="1"/>
</dbReference>
<keyword evidence="4" id="KW-0676">Redox-active center</keyword>
<dbReference type="GeneID" id="95430363"/>
<protein>
    <submittedName>
        <fullName evidence="6">Antioxidant, AhpC/TSA family</fullName>
        <ecNumber evidence="6">1.11.1.15</ecNumber>
    </submittedName>
</protein>
<comment type="subcellular location">
    <subcellularLocation>
        <location evidence="1">Cell envelope</location>
    </subcellularLocation>
</comment>
<evidence type="ECO:0000313" key="7">
    <source>
        <dbReference type="Proteomes" id="UP000006258"/>
    </source>
</evidence>
<proteinExistence type="predicted"/>
<dbReference type="SUPFAM" id="SSF52833">
    <property type="entry name" value="Thioredoxin-like"/>
    <property type="match status" value="1"/>
</dbReference>
<evidence type="ECO:0000256" key="3">
    <source>
        <dbReference type="ARBA" id="ARBA00023157"/>
    </source>
</evidence>
<dbReference type="eggNOG" id="COG0526">
    <property type="taxonomic scope" value="Bacteria"/>
</dbReference>
<dbReference type="Pfam" id="PF00578">
    <property type="entry name" value="AhpC-TSA"/>
    <property type="match status" value="1"/>
</dbReference>
<evidence type="ECO:0000259" key="5">
    <source>
        <dbReference type="PROSITE" id="PS51352"/>
    </source>
</evidence>
<reference evidence="6" key="1">
    <citation type="submission" date="2010-07" db="EMBL/GenBank/DDBJ databases">
        <authorList>
            <person name="Muzny D."/>
            <person name="Qin X."/>
            <person name="Buhay C."/>
            <person name="Dugan-Rocha S."/>
            <person name="Ding Y."/>
            <person name="Chen G."/>
            <person name="Hawes A."/>
            <person name="Holder M."/>
            <person name="Jhangiani S."/>
            <person name="Johnson A."/>
            <person name="Khan Z."/>
            <person name="Li Z."/>
            <person name="Liu W."/>
            <person name="Liu X."/>
            <person name="Perez L."/>
            <person name="Shen H."/>
            <person name="Wang Q."/>
            <person name="Watt J."/>
            <person name="Xi L."/>
            <person name="Xin Y."/>
            <person name="Zhou J."/>
            <person name="Deng J."/>
            <person name="Jiang H."/>
            <person name="Liu Y."/>
            <person name="Qu J."/>
            <person name="Song X.-Z."/>
            <person name="Zhang L."/>
            <person name="Villasana D."/>
            <person name="Johnson A."/>
            <person name="Liu J."/>
            <person name="Liyanage D."/>
            <person name="Lorensuhewa L."/>
            <person name="Robinson T."/>
            <person name="Song A."/>
            <person name="Song B.-B."/>
            <person name="Dinh H."/>
            <person name="Thornton R."/>
            <person name="Coyle M."/>
            <person name="Francisco L."/>
            <person name="Jackson L."/>
            <person name="Javaid M."/>
            <person name="Korchina V."/>
            <person name="Kovar C."/>
            <person name="Mata R."/>
            <person name="Mathew T."/>
            <person name="Ngo R."/>
            <person name="Nguyen L."/>
            <person name="Nguyen N."/>
            <person name="Okwuonu G."/>
            <person name="Ongeri F."/>
            <person name="Pham C."/>
            <person name="Simmons D."/>
            <person name="Wilczek-Boney K."/>
            <person name="Hale W."/>
            <person name="Jakkamsetti A."/>
            <person name="Pham P."/>
            <person name="Ruth R."/>
            <person name="San Lucas F."/>
            <person name="Warren J."/>
            <person name="Zhang J."/>
            <person name="Zhao Z."/>
            <person name="Zhou C."/>
            <person name="Zhu D."/>
            <person name="Lee S."/>
            <person name="Bess C."/>
            <person name="Blankenburg K."/>
            <person name="Forbes L."/>
            <person name="Fu Q."/>
            <person name="Gubbala S."/>
            <person name="Hirani K."/>
            <person name="Jayaseelan J.C."/>
            <person name="Lara F."/>
            <person name="Munidasa M."/>
            <person name="Palculict T."/>
            <person name="Patil S."/>
            <person name="Pu L.-L."/>
            <person name="Saada N."/>
            <person name="Tang L."/>
            <person name="Weissenberger G."/>
            <person name="Zhu Y."/>
            <person name="Hemphill L."/>
            <person name="Shang Y."/>
            <person name="Youmans B."/>
            <person name="Ayvaz T."/>
            <person name="Ross M."/>
            <person name="Santibanez J."/>
            <person name="Aqrawi P."/>
            <person name="Gross S."/>
            <person name="Joshi V."/>
            <person name="Fowler G."/>
            <person name="Nazareth L."/>
            <person name="Reid J."/>
            <person name="Worley K."/>
            <person name="Petrosino J."/>
            <person name="Highlander S."/>
            <person name="Gibbs R."/>
        </authorList>
    </citation>
    <scope>NUCLEOTIDE SEQUENCE [LARGE SCALE GENOMIC DNA]</scope>
    <source>
        <strain evidence="6">ATCC 33861</strain>
    </source>
</reference>
<evidence type="ECO:0000256" key="4">
    <source>
        <dbReference type="ARBA" id="ARBA00023284"/>
    </source>
</evidence>
<dbReference type="HOGENOM" id="CLU_042529_1_1_10"/>
<dbReference type="EC" id="1.11.1.15" evidence="6"/>
<sequence>MLKRIILSLIYIIVITVHVHAAPKKTVLTGKITGVKAGTLELNVQEYRVMSSQNKIDAELNEDGTFRFEFEINGPARAFLILGSTPVEETFVLKKGDGQDTTVSSNTNRPQMIYFYLMPGDKQILQVDAANIPETLQLTGKYADNSLYLNQEDWNFNQYKDKHLKNYFAYVHYSPQQYNEYVEDRRAKRQEFLTSFARTHKLTKQLKQASESVLYGDAILARLLYPKMRESYKKDGYTAPAGYYDFLKEVRPDQSGNDNGIAYFYFLDYLFKEEYRLADTDDDYIDFVATKLSGKPLYEYYAFALSGNFKKKLYDKFGTKSPFPDLAKRVKEKYGKLEGMLEGNPAPQAVFENLTGDKITWSKWKGQYIYVDFWATWCGPCIQEIPALDSLRHDYKDKPITFVSISFDSKKDQQKWKDFVNDKKLEGIQLWADPDNHKLVTQALNILQIPRFLLLDPKGNIVDANALRPSDKRIRSLLDKLLTTADTK</sequence>
<dbReference type="EMBL" id="ACHA02000010">
    <property type="protein sequence ID" value="EFK57971.1"/>
    <property type="molecule type" value="Genomic_DNA"/>
</dbReference>
<feature type="domain" description="Thioredoxin" evidence="5">
    <location>
        <begin position="340"/>
        <end position="483"/>
    </location>
</feature>
<keyword evidence="3" id="KW-1015">Disulfide bond</keyword>
<accession>D7VLW6</accession>
<evidence type="ECO:0000313" key="6">
    <source>
        <dbReference type="EMBL" id="EFK57971.1"/>
    </source>
</evidence>
<keyword evidence="2" id="KW-0201">Cytochrome c-type biogenesis</keyword>
<dbReference type="Gene3D" id="3.40.30.10">
    <property type="entry name" value="Glutaredoxin"/>
    <property type="match status" value="1"/>
</dbReference>
<dbReference type="PANTHER" id="PTHR42852:SF6">
    <property type="entry name" value="THIOL:DISULFIDE INTERCHANGE PROTEIN DSBE"/>
    <property type="match status" value="1"/>
</dbReference>
<keyword evidence="7" id="KW-1185">Reference proteome</keyword>
<organism evidence="6 7">
    <name type="scientific">Sphingobacterium spiritivorum ATCC 33861</name>
    <dbReference type="NCBI Taxonomy" id="525373"/>
    <lineage>
        <taxon>Bacteria</taxon>
        <taxon>Pseudomonadati</taxon>
        <taxon>Bacteroidota</taxon>
        <taxon>Sphingobacteriia</taxon>
        <taxon>Sphingobacteriales</taxon>
        <taxon>Sphingobacteriaceae</taxon>
        <taxon>Sphingobacterium</taxon>
    </lineage>
</organism>
<dbReference type="PANTHER" id="PTHR42852">
    <property type="entry name" value="THIOL:DISULFIDE INTERCHANGE PROTEIN DSBE"/>
    <property type="match status" value="1"/>
</dbReference>
<dbReference type="GO" id="GO:0004601">
    <property type="term" value="F:peroxidase activity"/>
    <property type="evidence" value="ECO:0007669"/>
    <property type="project" value="UniProtKB-KW"/>
</dbReference>
<dbReference type="GO" id="GO:0017004">
    <property type="term" value="P:cytochrome complex assembly"/>
    <property type="evidence" value="ECO:0007669"/>
    <property type="project" value="UniProtKB-KW"/>
</dbReference>
<dbReference type="GO" id="GO:0030313">
    <property type="term" value="C:cell envelope"/>
    <property type="evidence" value="ECO:0007669"/>
    <property type="project" value="UniProtKB-SubCell"/>
</dbReference>
<dbReference type="InterPro" id="IPR050553">
    <property type="entry name" value="Thioredoxin_ResA/DsbE_sf"/>
</dbReference>
<dbReference type="Proteomes" id="UP000006258">
    <property type="component" value="Unassembled WGS sequence"/>
</dbReference>
<evidence type="ECO:0000256" key="1">
    <source>
        <dbReference type="ARBA" id="ARBA00004196"/>
    </source>
</evidence>
<dbReference type="AlphaFoldDB" id="D7VLW6"/>
<dbReference type="RefSeq" id="WP_003001054.1">
    <property type="nucleotide sequence ID" value="NZ_GL379776.1"/>
</dbReference>
<evidence type="ECO:0000256" key="2">
    <source>
        <dbReference type="ARBA" id="ARBA00022748"/>
    </source>
</evidence>
<dbReference type="STRING" id="525373.HMPREF0766_11963"/>
<name>D7VLW6_SPHSI</name>
<dbReference type="InterPro" id="IPR000866">
    <property type="entry name" value="AhpC/TSA"/>
</dbReference>
<gene>
    <name evidence="6" type="ORF">HMPREF0766_11963</name>
</gene>